<reference evidence="2 3" key="1">
    <citation type="journal article" date="2019" name="Commun. Biol.">
        <title>The bagworm genome reveals a unique fibroin gene that provides high tensile strength.</title>
        <authorList>
            <person name="Kono N."/>
            <person name="Nakamura H."/>
            <person name="Ohtoshi R."/>
            <person name="Tomita M."/>
            <person name="Numata K."/>
            <person name="Arakawa K."/>
        </authorList>
    </citation>
    <scope>NUCLEOTIDE SEQUENCE [LARGE SCALE GENOMIC DNA]</scope>
</reference>
<dbReference type="Proteomes" id="UP000299102">
    <property type="component" value="Unassembled WGS sequence"/>
</dbReference>
<sequence>MEAVVRRAFCEVYADVTAHTKRPCVPRGRRGWRVLRNSVRALYNITVKRSTCTILTKMYANHCGVCTIAGDGRRPPRAPGARARRAAAAPAPADCSQLARGQGDEDAAASRTRVTRRKRRRRLLGCKTERAAWRAQVFCRRGAARRGGWRRRGTHKAITMYNLRADRAPLGPRHPLPAVRHQNQFSPASVALKKRLRVNSYEV</sequence>
<protein>
    <submittedName>
        <fullName evidence="2">Uncharacterized protein</fullName>
    </submittedName>
</protein>
<evidence type="ECO:0000313" key="2">
    <source>
        <dbReference type="EMBL" id="GBP75312.1"/>
    </source>
</evidence>
<proteinExistence type="predicted"/>
<dbReference type="EMBL" id="BGZK01001243">
    <property type="protein sequence ID" value="GBP75312.1"/>
    <property type="molecule type" value="Genomic_DNA"/>
</dbReference>
<feature type="region of interest" description="Disordered" evidence="1">
    <location>
        <begin position="72"/>
        <end position="114"/>
    </location>
</feature>
<comment type="caution">
    <text evidence="2">The sequence shown here is derived from an EMBL/GenBank/DDBJ whole genome shotgun (WGS) entry which is preliminary data.</text>
</comment>
<keyword evidence="3" id="KW-1185">Reference proteome</keyword>
<dbReference type="AlphaFoldDB" id="A0A4C1YKD4"/>
<name>A0A4C1YKD4_EUMVA</name>
<evidence type="ECO:0000256" key="1">
    <source>
        <dbReference type="SAM" id="MobiDB-lite"/>
    </source>
</evidence>
<gene>
    <name evidence="2" type="ORF">EVAR_19961_1</name>
</gene>
<accession>A0A4C1YKD4</accession>
<organism evidence="2 3">
    <name type="scientific">Eumeta variegata</name>
    <name type="common">Bagworm moth</name>
    <name type="synonym">Eumeta japonica</name>
    <dbReference type="NCBI Taxonomy" id="151549"/>
    <lineage>
        <taxon>Eukaryota</taxon>
        <taxon>Metazoa</taxon>
        <taxon>Ecdysozoa</taxon>
        <taxon>Arthropoda</taxon>
        <taxon>Hexapoda</taxon>
        <taxon>Insecta</taxon>
        <taxon>Pterygota</taxon>
        <taxon>Neoptera</taxon>
        <taxon>Endopterygota</taxon>
        <taxon>Lepidoptera</taxon>
        <taxon>Glossata</taxon>
        <taxon>Ditrysia</taxon>
        <taxon>Tineoidea</taxon>
        <taxon>Psychidae</taxon>
        <taxon>Oiketicinae</taxon>
        <taxon>Eumeta</taxon>
    </lineage>
</organism>
<evidence type="ECO:0000313" key="3">
    <source>
        <dbReference type="Proteomes" id="UP000299102"/>
    </source>
</evidence>